<dbReference type="InterPro" id="IPR000357">
    <property type="entry name" value="HEAT"/>
</dbReference>
<gene>
    <name evidence="2" type="ORF">VZ94_11900</name>
</gene>
<keyword evidence="1" id="KW-0677">Repeat</keyword>
<keyword evidence="3" id="KW-1185">Reference proteome</keyword>
<dbReference type="AlphaFoldDB" id="A0A0F3IHV7"/>
<name>A0A0F3IHV7_9GAMM</name>
<accession>A0A0F3IHV7</accession>
<evidence type="ECO:0000256" key="1">
    <source>
        <dbReference type="ARBA" id="ARBA00022737"/>
    </source>
</evidence>
<dbReference type="Gene3D" id="1.25.10.10">
    <property type="entry name" value="Leucine-rich Repeat Variant"/>
    <property type="match status" value="1"/>
</dbReference>
<dbReference type="InterPro" id="IPR016024">
    <property type="entry name" value="ARM-type_fold"/>
</dbReference>
<dbReference type="EMBL" id="LAJX01000117">
    <property type="protein sequence ID" value="KJV06336.1"/>
    <property type="molecule type" value="Genomic_DNA"/>
</dbReference>
<dbReference type="SUPFAM" id="SSF48371">
    <property type="entry name" value="ARM repeat"/>
    <property type="match status" value="1"/>
</dbReference>
<organism evidence="2 3">
    <name type="scientific">Methylocucumis oryzae</name>
    <dbReference type="NCBI Taxonomy" id="1632867"/>
    <lineage>
        <taxon>Bacteria</taxon>
        <taxon>Pseudomonadati</taxon>
        <taxon>Pseudomonadota</taxon>
        <taxon>Gammaproteobacteria</taxon>
        <taxon>Methylococcales</taxon>
        <taxon>Methylococcaceae</taxon>
        <taxon>Methylocucumis</taxon>
    </lineage>
</organism>
<proteinExistence type="predicted"/>
<comment type="caution">
    <text evidence="2">The sequence shown here is derived from an EMBL/GenBank/DDBJ whole genome shotgun (WGS) entry which is preliminary data.</text>
</comment>
<reference evidence="3" key="1">
    <citation type="submission" date="2015-03" db="EMBL/GenBank/DDBJ databases">
        <title>Draft genome sequence of a novel methanotroph (Sn10-6) isolated from flooded ricefield rhizosphere in India.</title>
        <authorList>
            <person name="Pandit P.S."/>
            <person name="Pore S.D."/>
            <person name="Arora P."/>
            <person name="Kapse N.G."/>
            <person name="Dhakephalkar P.K."/>
            <person name="Rahalkar M.C."/>
        </authorList>
    </citation>
    <scope>NUCLEOTIDE SEQUENCE [LARGE SCALE GENOMIC DNA]</scope>
    <source>
        <strain evidence="3">Sn10-6</strain>
    </source>
</reference>
<protein>
    <recommendedName>
        <fullName evidence="4">HEAT repeat domain-containing protein</fullName>
    </recommendedName>
</protein>
<sequence length="232" mass="25062">MCFAQPVLPTHDYQLTAKSQPIAKVLTDAAKIAQVTIHYLGSENNEISVSCHATSVQRFLQCVLKPGANSVFRYGLFEQSLVLSEVWVYSVGSGSFSALDEQVTPHDDNAAQLVDAALSAEHVMLRESAMAELADSDILEQSRKTQVLLVGLSDKSSSVRAQALAGLVKQPGYDTDSELNAALSDKAVDVRLMAVDQASTNRALLQKALQDTDATVRQYAAYKLSELVQSSN</sequence>
<dbReference type="Pfam" id="PF02985">
    <property type="entry name" value="HEAT"/>
    <property type="match status" value="1"/>
</dbReference>
<evidence type="ECO:0008006" key="4">
    <source>
        <dbReference type="Google" id="ProtNLM"/>
    </source>
</evidence>
<dbReference type="Proteomes" id="UP000033684">
    <property type="component" value="Unassembled WGS sequence"/>
</dbReference>
<evidence type="ECO:0000313" key="3">
    <source>
        <dbReference type="Proteomes" id="UP000033684"/>
    </source>
</evidence>
<evidence type="ECO:0000313" key="2">
    <source>
        <dbReference type="EMBL" id="KJV06336.1"/>
    </source>
</evidence>
<dbReference type="InterPro" id="IPR011989">
    <property type="entry name" value="ARM-like"/>
</dbReference>
<dbReference type="RefSeq" id="WP_045779391.1">
    <property type="nucleotide sequence ID" value="NZ_LAJX01000117.1"/>
</dbReference>
<reference evidence="2 3" key="2">
    <citation type="journal article" date="2016" name="Microb. Ecol.">
        <title>Genome Characteristics of a Novel Type I Methanotroph (Sn10-6) Isolated from a Flooded Indian Rice Field.</title>
        <authorList>
            <person name="Rahalkar M.C."/>
            <person name="Pandit P.S."/>
            <person name="Dhakephalkar P.K."/>
            <person name="Pore S."/>
            <person name="Arora P."/>
            <person name="Kapse N."/>
        </authorList>
    </citation>
    <scope>NUCLEOTIDE SEQUENCE [LARGE SCALE GENOMIC DNA]</scope>
    <source>
        <strain evidence="2 3">Sn10-6</strain>
    </source>
</reference>